<evidence type="ECO:0000313" key="3">
    <source>
        <dbReference type="EMBL" id="PWA05777.1"/>
    </source>
</evidence>
<keyword evidence="4" id="KW-1185">Reference proteome</keyword>
<organism evidence="3 4">
    <name type="scientific">Flavobacterium laiguense</name>
    <dbReference type="NCBI Taxonomy" id="2169409"/>
    <lineage>
        <taxon>Bacteria</taxon>
        <taxon>Pseudomonadati</taxon>
        <taxon>Bacteroidota</taxon>
        <taxon>Flavobacteriia</taxon>
        <taxon>Flavobacteriales</taxon>
        <taxon>Flavobacteriaceae</taxon>
        <taxon>Flavobacterium</taxon>
    </lineage>
</organism>
<dbReference type="Proteomes" id="UP000245618">
    <property type="component" value="Unassembled WGS sequence"/>
</dbReference>
<dbReference type="AlphaFoldDB" id="A0A2U1JKU2"/>
<keyword evidence="1" id="KW-0732">Signal</keyword>
<accession>A0A2U1JKU2</accession>
<dbReference type="OrthoDB" id="1522602at2"/>
<dbReference type="EMBL" id="QCZH01000031">
    <property type="protein sequence ID" value="PWA05777.1"/>
    <property type="molecule type" value="Genomic_DNA"/>
</dbReference>
<proteinExistence type="predicted"/>
<evidence type="ECO:0000259" key="2">
    <source>
        <dbReference type="Pfam" id="PF17116"/>
    </source>
</evidence>
<evidence type="ECO:0000256" key="1">
    <source>
        <dbReference type="SAM" id="SignalP"/>
    </source>
</evidence>
<reference evidence="3 4" key="1">
    <citation type="submission" date="2018-04" db="EMBL/GenBank/DDBJ databases">
        <title>Flavobacterium sp. nov., isolated from glacier ice.</title>
        <authorList>
            <person name="Liu Q."/>
            <person name="Xin Y.-H."/>
        </authorList>
    </citation>
    <scope>NUCLEOTIDE SEQUENCE [LARGE SCALE GENOMIC DNA]</scope>
    <source>
        <strain evidence="3 4">LB2P30</strain>
    </source>
</reference>
<feature type="chain" id="PRO_5015712105" evidence="1">
    <location>
        <begin position="19"/>
        <end position="416"/>
    </location>
</feature>
<sequence>MKLIPFLLFSLFCLTASAQIEHEVAPPFNIKTASFVQNNNNTVPIFRLGERFEFQFDDLFGNEADYYYEITHCDYNWIPTDIPKSEYLLGFDSQKIQEYKNSFNTLQTYSHYNLSIPNEYTRLLLISGNYVLTILNSDKEVVLKRHFILYEDSVRVPLRIKKARTVNNLYSKHNLAFEIIGDNFLFQNPTQNLKVVLLQNGKFNTAIKNIPSQYVIGNTFVYKYDKETQFWAGNEFSNFDSKDIRYANNYISYVNSDNDIYNSHLYTNNDRTNLPYTNLTDINGNFKEQIINGLNPKIEADYSWVYFSLSAPSFMLNKNIYVAGMFNNYSTSPEYKMDYNAKTALYEKAILIKQGFVNYQYLVVDNKGIVDQENGIDGNFYQTENDYSVLVYYKGNADRYEKVIGYGTANSLHITN</sequence>
<dbReference type="InterPro" id="IPR031345">
    <property type="entry name" value="T9SS_Plug_N"/>
</dbReference>
<evidence type="ECO:0000313" key="4">
    <source>
        <dbReference type="Proteomes" id="UP000245618"/>
    </source>
</evidence>
<feature type="signal peptide" evidence="1">
    <location>
        <begin position="1"/>
        <end position="18"/>
    </location>
</feature>
<gene>
    <name evidence="3" type="ORF">DB891_16575</name>
</gene>
<protein>
    <submittedName>
        <fullName evidence="3">DUF5103 domain-containing protein</fullName>
    </submittedName>
</protein>
<dbReference type="Pfam" id="PF17116">
    <property type="entry name" value="T9SS_plug_1st"/>
    <property type="match status" value="1"/>
</dbReference>
<dbReference type="InterPro" id="IPR013783">
    <property type="entry name" value="Ig-like_fold"/>
</dbReference>
<dbReference type="Gene3D" id="2.60.40.10">
    <property type="entry name" value="Immunoglobulins"/>
    <property type="match status" value="1"/>
</dbReference>
<comment type="caution">
    <text evidence="3">The sequence shown here is derived from an EMBL/GenBank/DDBJ whole genome shotgun (WGS) entry which is preliminary data.</text>
</comment>
<name>A0A2U1JKU2_9FLAO</name>
<feature type="domain" description="Type 9 secretion system plug protein N-terminal" evidence="2">
    <location>
        <begin position="30"/>
        <end position="151"/>
    </location>
</feature>
<dbReference type="RefSeq" id="WP_116764695.1">
    <property type="nucleotide sequence ID" value="NZ_QCZH01000031.1"/>
</dbReference>